<dbReference type="EMBL" id="CP016027">
    <property type="protein sequence ID" value="ANJ67552.1"/>
    <property type="molecule type" value="Genomic_DNA"/>
</dbReference>
<dbReference type="InterPro" id="IPR018085">
    <property type="entry name" value="Ura-DNA_Glyclase_AS"/>
</dbReference>
<dbReference type="Pfam" id="PF03167">
    <property type="entry name" value="UDG"/>
    <property type="match status" value="1"/>
</dbReference>
<evidence type="ECO:0000313" key="16">
    <source>
        <dbReference type="Proteomes" id="UP000078596"/>
    </source>
</evidence>
<name>A0A191ZI73_9GAMM</name>
<dbReference type="InterPro" id="IPR002043">
    <property type="entry name" value="UDG_fam1"/>
</dbReference>
<keyword evidence="16" id="KW-1185">Reference proteome</keyword>
<dbReference type="NCBIfam" id="NF003592">
    <property type="entry name" value="PRK05254.1-5"/>
    <property type="match status" value="1"/>
</dbReference>
<dbReference type="NCBIfam" id="NF003589">
    <property type="entry name" value="PRK05254.1-2"/>
    <property type="match status" value="1"/>
</dbReference>
<evidence type="ECO:0000256" key="4">
    <source>
        <dbReference type="ARBA" id="ARBA00008184"/>
    </source>
</evidence>
<feature type="domain" description="Uracil-DNA glycosylase-like" evidence="14">
    <location>
        <begin position="53"/>
        <end position="217"/>
    </location>
</feature>
<dbReference type="PANTHER" id="PTHR11264">
    <property type="entry name" value="URACIL-DNA GLYCOSYLASE"/>
    <property type="match status" value="1"/>
</dbReference>
<evidence type="ECO:0000256" key="3">
    <source>
        <dbReference type="ARBA" id="ARBA00004496"/>
    </source>
</evidence>
<dbReference type="InterPro" id="IPR036895">
    <property type="entry name" value="Uracil-DNA_glycosylase-like_sf"/>
</dbReference>
<dbReference type="Gene3D" id="3.40.470.10">
    <property type="entry name" value="Uracil-DNA glycosylase-like domain"/>
    <property type="match status" value="1"/>
</dbReference>
<evidence type="ECO:0000256" key="10">
    <source>
        <dbReference type="ARBA" id="ARBA00023204"/>
    </source>
</evidence>
<dbReference type="PROSITE" id="PS00130">
    <property type="entry name" value="U_DNA_GLYCOSYLASE"/>
    <property type="match status" value="1"/>
</dbReference>
<dbReference type="InterPro" id="IPR005122">
    <property type="entry name" value="Uracil-DNA_glycosylase-like"/>
</dbReference>
<evidence type="ECO:0000256" key="1">
    <source>
        <dbReference type="ARBA" id="ARBA00001400"/>
    </source>
</evidence>
<protein>
    <recommendedName>
        <fullName evidence="6 11">Uracil-DNA glycosylase</fullName>
        <shortName evidence="11">UDG</shortName>
        <ecNumber evidence="5 11">3.2.2.27</ecNumber>
    </recommendedName>
</protein>
<dbReference type="FunFam" id="3.40.470.10:FF:000006">
    <property type="entry name" value="Uracil-DNA glycosylase"/>
    <property type="match status" value="1"/>
</dbReference>
<dbReference type="PANTHER" id="PTHR11264:SF0">
    <property type="entry name" value="URACIL-DNA GLYCOSYLASE"/>
    <property type="match status" value="1"/>
</dbReference>
<dbReference type="SMART" id="SM00986">
    <property type="entry name" value="UDG"/>
    <property type="match status" value="1"/>
</dbReference>
<dbReference type="CDD" id="cd10027">
    <property type="entry name" value="UDG-F1-like"/>
    <property type="match status" value="1"/>
</dbReference>
<dbReference type="AlphaFoldDB" id="A0A191ZI73"/>
<evidence type="ECO:0000256" key="11">
    <source>
        <dbReference type="HAMAP-Rule" id="MF_00148"/>
    </source>
</evidence>
<evidence type="ECO:0000256" key="12">
    <source>
        <dbReference type="PROSITE-ProRule" id="PRU10072"/>
    </source>
</evidence>
<organism evidence="15 16">
    <name type="scientific">Halothiobacillus diazotrophicus</name>
    <dbReference type="NCBI Taxonomy" id="1860122"/>
    <lineage>
        <taxon>Bacteria</taxon>
        <taxon>Pseudomonadati</taxon>
        <taxon>Pseudomonadota</taxon>
        <taxon>Gammaproteobacteria</taxon>
        <taxon>Chromatiales</taxon>
        <taxon>Halothiobacillaceae</taxon>
        <taxon>Halothiobacillus</taxon>
    </lineage>
</organism>
<dbReference type="RefSeq" id="WP_066100639.1">
    <property type="nucleotide sequence ID" value="NZ_CP016027.1"/>
</dbReference>
<evidence type="ECO:0000256" key="6">
    <source>
        <dbReference type="ARBA" id="ARBA00018429"/>
    </source>
</evidence>
<comment type="similarity">
    <text evidence="4 11 13">Belongs to the uracil-DNA glycosylase (UDG) superfamily. UNG family.</text>
</comment>
<dbReference type="SMART" id="SM00987">
    <property type="entry name" value="UreE_C"/>
    <property type="match status" value="1"/>
</dbReference>
<evidence type="ECO:0000313" key="15">
    <source>
        <dbReference type="EMBL" id="ANJ67552.1"/>
    </source>
</evidence>
<accession>A0A191ZI73</accession>
<feature type="active site" description="Proton acceptor" evidence="11 12">
    <location>
        <position position="68"/>
    </location>
</feature>
<evidence type="ECO:0000256" key="2">
    <source>
        <dbReference type="ARBA" id="ARBA00002631"/>
    </source>
</evidence>
<proteinExistence type="inferred from homology"/>
<evidence type="ECO:0000256" key="13">
    <source>
        <dbReference type="RuleBase" id="RU003780"/>
    </source>
</evidence>
<comment type="function">
    <text evidence="2 11 13">Excises uracil residues from the DNA which can arise as a result of misincorporation of dUMP residues by DNA polymerase or due to deamination of cytosine.</text>
</comment>
<gene>
    <name evidence="11" type="primary">ung</name>
    <name evidence="15" type="ORF">A9404_09265</name>
</gene>
<dbReference type="KEGG" id="haz:A9404_09265"/>
<sequence>MTEAPPLEPGWWAQLASVFATPPIDRLRDFLRTELRSGKQLLPAKTDWFNAFAATPFDRVRVVILGQDPYPTPGHAHGLSFSVRRDVRPLPKSLVNIFQELADDLGIRNTSGDLTPWADQGVLLLNAVLTVPARQPAGHQNQGWELITDAAISALAAREKPVVFVLWGAAAQRKAALIAPHNHNQRHLIIQSPHPSPLSAYRGFFGSRPFSRINDFLQQHGEPPIDWRT</sequence>
<dbReference type="GO" id="GO:0097510">
    <property type="term" value="P:base-excision repair, AP site formation via deaminated base removal"/>
    <property type="evidence" value="ECO:0007669"/>
    <property type="project" value="TreeGrafter"/>
</dbReference>
<dbReference type="GO" id="GO:0004844">
    <property type="term" value="F:uracil DNA N-glycosylase activity"/>
    <property type="evidence" value="ECO:0007669"/>
    <property type="project" value="UniProtKB-UniRule"/>
</dbReference>
<keyword evidence="7 11" id="KW-0963">Cytoplasm</keyword>
<evidence type="ECO:0000256" key="8">
    <source>
        <dbReference type="ARBA" id="ARBA00022763"/>
    </source>
</evidence>
<dbReference type="GO" id="GO:0005737">
    <property type="term" value="C:cytoplasm"/>
    <property type="evidence" value="ECO:0007669"/>
    <property type="project" value="UniProtKB-SubCell"/>
</dbReference>
<dbReference type="Proteomes" id="UP000078596">
    <property type="component" value="Chromosome"/>
</dbReference>
<evidence type="ECO:0000259" key="14">
    <source>
        <dbReference type="SMART" id="SM00986"/>
    </source>
</evidence>
<dbReference type="SUPFAM" id="SSF52141">
    <property type="entry name" value="Uracil-DNA glycosylase-like"/>
    <property type="match status" value="1"/>
</dbReference>
<evidence type="ECO:0000256" key="5">
    <source>
        <dbReference type="ARBA" id="ARBA00012030"/>
    </source>
</evidence>
<keyword evidence="10 11" id="KW-0234">DNA repair</keyword>
<comment type="subcellular location">
    <subcellularLocation>
        <location evidence="3 11">Cytoplasm</location>
    </subcellularLocation>
</comment>
<dbReference type="OrthoDB" id="9804372at2"/>
<dbReference type="STRING" id="1860122.A9404_09265"/>
<comment type="catalytic activity">
    <reaction evidence="1 11 13">
        <text>Hydrolyzes single-stranded DNA or mismatched double-stranded DNA and polynucleotides, releasing free uracil.</text>
        <dbReference type="EC" id="3.2.2.27"/>
    </reaction>
</comment>
<evidence type="ECO:0000256" key="7">
    <source>
        <dbReference type="ARBA" id="ARBA00022490"/>
    </source>
</evidence>
<dbReference type="NCBIfam" id="TIGR00628">
    <property type="entry name" value="ung"/>
    <property type="match status" value="1"/>
</dbReference>
<keyword evidence="9 11" id="KW-0378">Hydrolase</keyword>
<reference evidence="15 16" key="1">
    <citation type="submission" date="2016-06" db="EMBL/GenBank/DDBJ databases">
        <title>Insight into the functional genes involving in sulfur oxidation in Pearl River water.</title>
        <authorList>
            <person name="Luo J."/>
            <person name="Tan X."/>
            <person name="Lin W."/>
        </authorList>
    </citation>
    <scope>NUCLEOTIDE SEQUENCE [LARGE SCALE GENOMIC DNA]</scope>
    <source>
        <strain evidence="15 16">LS2</strain>
    </source>
</reference>
<evidence type="ECO:0000256" key="9">
    <source>
        <dbReference type="ARBA" id="ARBA00022801"/>
    </source>
</evidence>
<dbReference type="HAMAP" id="MF_00148">
    <property type="entry name" value="UDG"/>
    <property type="match status" value="1"/>
</dbReference>
<dbReference type="NCBIfam" id="NF003588">
    <property type="entry name" value="PRK05254.1-1"/>
    <property type="match status" value="1"/>
</dbReference>
<dbReference type="EC" id="3.2.2.27" evidence="5 11"/>
<keyword evidence="8 11" id="KW-0227">DNA damage</keyword>